<evidence type="ECO:0000313" key="1">
    <source>
        <dbReference type="EMBL" id="SVD29489.1"/>
    </source>
</evidence>
<name>A0A382U5B4_9ZZZZ</name>
<dbReference type="EMBL" id="UINC01141634">
    <property type="protein sequence ID" value="SVD29489.1"/>
    <property type="molecule type" value="Genomic_DNA"/>
</dbReference>
<accession>A0A382U5B4</accession>
<protein>
    <submittedName>
        <fullName evidence="1">Uncharacterized protein</fullName>
    </submittedName>
</protein>
<sequence>MGGTLFTTDDGGILTGLTAGVLQLDFTNGKITAPNGDISEMNTSLQTMSLQKCNSFMIYCSDADSVINVGNALTIADHQLTHVIHNYAFDHIQVTIPANSTPDENQVSFMASEDQYLNYEPHDYWHDRGVITGTSTTAAAEVYKKHVGAYDDFYITFYNKNTGASGNSIDMKVYYSEDGVTFFAEQGYTTAVTVTAGSYNSFATSRKHHFYMVECNSTSAGNHNDFVIYYNNVSVF</sequence>
<reference evidence="1" key="1">
    <citation type="submission" date="2018-05" db="EMBL/GenBank/DDBJ databases">
        <authorList>
            <person name="Lanie J.A."/>
            <person name="Ng W.-L."/>
            <person name="Kazmierczak K.M."/>
            <person name="Andrzejewski T.M."/>
            <person name="Davidsen T.M."/>
            <person name="Wayne K.J."/>
            <person name="Tettelin H."/>
            <person name="Glass J.I."/>
            <person name="Rusch D."/>
            <person name="Podicherti R."/>
            <person name="Tsui H.-C.T."/>
            <person name="Winkler M.E."/>
        </authorList>
    </citation>
    <scope>NUCLEOTIDE SEQUENCE</scope>
</reference>
<proteinExistence type="predicted"/>
<organism evidence="1">
    <name type="scientific">marine metagenome</name>
    <dbReference type="NCBI Taxonomy" id="408172"/>
    <lineage>
        <taxon>unclassified sequences</taxon>
        <taxon>metagenomes</taxon>
        <taxon>ecological metagenomes</taxon>
    </lineage>
</organism>
<dbReference type="AlphaFoldDB" id="A0A382U5B4"/>
<gene>
    <name evidence="1" type="ORF">METZ01_LOCUS382343</name>
</gene>